<dbReference type="AlphaFoldDB" id="A0A7K0EJI0"/>
<dbReference type="InterPro" id="IPR001036">
    <property type="entry name" value="Acrflvin-R"/>
</dbReference>
<dbReference type="FunFam" id="3.30.70.1430:FF:000001">
    <property type="entry name" value="Efflux pump membrane transporter"/>
    <property type="match status" value="1"/>
</dbReference>
<feature type="transmembrane region" description="Helical" evidence="2">
    <location>
        <begin position="431"/>
        <end position="451"/>
    </location>
</feature>
<dbReference type="GO" id="GO:0005886">
    <property type="term" value="C:plasma membrane"/>
    <property type="evidence" value="ECO:0007669"/>
    <property type="project" value="TreeGrafter"/>
</dbReference>
<evidence type="ECO:0000256" key="2">
    <source>
        <dbReference type="SAM" id="Phobius"/>
    </source>
</evidence>
<feature type="transmembrane region" description="Helical" evidence="2">
    <location>
        <begin position="12"/>
        <end position="34"/>
    </location>
</feature>
<dbReference type="InterPro" id="IPR027463">
    <property type="entry name" value="AcrB_DN_DC_subdom"/>
</dbReference>
<dbReference type="Pfam" id="PF00873">
    <property type="entry name" value="ACR_tran"/>
    <property type="match status" value="1"/>
</dbReference>
<dbReference type="Gene3D" id="3.30.2090.10">
    <property type="entry name" value="Multidrug efflux transporter AcrB TolC docking domain, DN and DC subdomains"/>
    <property type="match status" value="2"/>
</dbReference>
<dbReference type="EMBL" id="WJXZ01000006">
    <property type="protein sequence ID" value="MRS61925.1"/>
    <property type="molecule type" value="Genomic_DNA"/>
</dbReference>
<organism evidence="3 4">
    <name type="scientific">Larkinella terrae</name>
    <dbReference type="NCBI Taxonomy" id="2025311"/>
    <lineage>
        <taxon>Bacteria</taxon>
        <taxon>Pseudomonadati</taxon>
        <taxon>Bacteroidota</taxon>
        <taxon>Cytophagia</taxon>
        <taxon>Cytophagales</taxon>
        <taxon>Spirosomataceae</taxon>
        <taxon>Larkinella</taxon>
    </lineage>
</organism>
<feature type="transmembrane region" description="Helical" evidence="2">
    <location>
        <begin position="990"/>
        <end position="1013"/>
    </location>
</feature>
<dbReference type="OrthoDB" id="9758234at2"/>
<feature type="region of interest" description="Disordered" evidence="1">
    <location>
        <begin position="1030"/>
        <end position="1057"/>
    </location>
</feature>
<reference evidence="3 4" key="1">
    <citation type="journal article" date="2018" name="Antonie Van Leeuwenhoek">
        <title>Larkinella terrae sp. nov., isolated from soil on Jeju Island, South Korea.</title>
        <authorList>
            <person name="Ten L.N."/>
            <person name="Jeon J."/>
            <person name="Park S.J."/>
            <person name="Park S."/>
            <person name="Lee S.Y."/>
            <person name="Kim M.K."/>
            <person name="Jung H.Y."/>
        </authorList>
    </citation>
    <scope>NUCLEOTIDE SEQUENCE [LARGE SCALE GENOMIC DNA]</scope>
    <source>
        <strain evidence="3 4">KCTC 52001</strain>
    </source>
</reference>
<dbReference type="PANTHER" id="PTHR32063">
    <property type="match status" value="1"/>
</dbReference>
<dbReference type="Gene3D" id="3.30.70.1430">
    <property type="entry name" value="Multidrug efflux transporter AcrB pore domain"/>
    <property type="match status" value="2"/>
</dbReference>
<keyword evidence="2" id="KW-0472">Membrane</keyword>
<feature type="transmembrane region" description="Helical" evidence="2">
    <location>
        <begin position="528"/>
        <end position="547"/>
    </location>
</feature>
<comment type="caution">
    <text evidence="3">The sequence shown here is derived from an EMBL/GenBank/DDBJ whole genome shotgun (WGS) entry which is preliminary data.</text>
</comment>
<dbReference type="RefSeq" id="WP_154175314.1">
    <property type="nucleotide sequence ID" value="NZ_WJXZ01000006.1"/>
</dbReference>
<feature type="transmembrane region" description="Helical" evidence="2">
    <location>
        <begin position="962"/>
        <end position="984"/>
    </location>
</feature>
<dbReference type="Gene3D" id="1.20.1640.10">
    <property type="entry name" value="Multidrug efflux transporter AcrB transmembrane domain"/>
    <property type="match status" value="2"/>
</dbReference>
<feature type="transmembrane region" description="Helical" evidence="2">
    <location>
        <begin position="334"/>
        <end position="353"/>
    </location>
</feature>
<dbReference type="Gene3D" id="3.30.70.1320">
    <property type="entry name" value="Multidrug efflux transporter AcrB pore domain like"/>
    <property type="match status" value="1"/>
</dbReference>
<dbReference type="SUPFAM" id="SSF82714">
    <property type="entry name" value="Multidrug efflux transporter AcrB TolC docking domain, DN and DC subdomains"/>
    <property type="match status" value="2"/>
</dbReference>
<evidence type="ECO:0000313" key="4">
    <source>
        <dbReference type="Proteomes" id="UP000441754"/>
    </source>
</evidence>
<dbReference type="Gene3D" id="3.30.70.1440">
    <property type="entry name" value="Multidrug efflux transporter AcrB pore domain"/>
    <property type="match status" value="1"/>
</dbReference>
<keyword evidence="4" id="KW-1185">Reference proteome</keyword>
<feature type="transmembrane region" description="Helical" evidence="2">
    <location>
        <begin position="913"/>
        <end position="937"/>
    </location>
</feature>
<dbReference type="Proteomes" id="UP000441754">
    <property type="component" value="Unassembled WGS sequence"/>
</dbReference>
<protein>
    <submittedName>
        <fullName evidence="3">MMPL family transporter</fullName>
    </submittedName>
</protein>
<evidence type="ECO:0000256" key="1">
    <source>
        <dbReference type="SAM" id="MobiDB-lite"/>
    </source>
</evidence>
<accession>A0A7K0EJI0</accession>
<keyword evidence="2" id="KW-0812">Transmembrane</keyword>
<dbReference type="SUPFAM" id="SSF82693">
    <property type="entry name" value="Multidrug efflux transporter AcrB pore domain, PN1, PN2, PC1 and PC2 subdomains"/>
    <property type="match status" value="3"/>
</dbReference>
<keyword evidence="2" id="KW-1133">Transmembrane helix</keyword>
<sequence>MSLPSVSLRRPVFAMVMSIVIILFGVIGFTFLGVREYPAIDPPIISVRTSYVGANPEIIESQITEPIEKSLNSIEGIRTISSNSALGSSNITIEFELGADLERAANDVRDKVAQSQRQLPQDIDAPPVVSKADANSDPIIFMPIQSTTRNPMQLSDYAENVLQERLQTIPGVSQVMIFGLKRPAMRLWIDPHKLSAYRLTAQDIQDALTRQNVELPGGKIYGNNTELTVKAAGRLSTEEDFNNLILRQTANQIVRFKDVGYAVLGPENEESSAKQNNASGAILVMIPQPGANYVAIADEFNRRLNDIKRELPPDIKIRNGIDRTIFIRKSIEEVGETILLAFVLVVIVIYLFFRDWLISIRPLIDIPVSLIGTFFVMYISGFSINVLTLLGIVLATGLVVDDGIVVTENIFKKIEGGMELKRAAKEGSEEIFFAVISTSATLAIVFLPVIFLEGFTGRLFREFGVVVASSVLISAFVSLTLTPVLSVKLVSKDHGKGSWFYRKTEPFYQWLDESYRSSLTDFMGRRRWAFGLIAVCIAIIFGIGSTLKSELAPLEDRGRVRIPITAPEGTSYEAMSRISDKVNQFVLDSVPEINFTFSVIAPGNSGSGAVNSGFVALNLVDSKDRKRSQQDITDFLSKNLKNFSEARMNATQEQTIQVGRGGGGGGGGLPVQFVIQNLNFDKLQQALPKFMDEVQKDPTFQGFDVDLKFNKPELNLTIDREKATSLGVTVQDVAQTLQLALSNRRLAYFLMNGKQYQVIGQVSRDDRDEPVDLASFYVRNNVGNLVQLDNLVKFAEVSSPPQVYHYNRFKAATVSAGLAPGKTIGDGVDAMRAIAARTLDDTFQTALAGSSRDYAESSSNTLFAFVLALVLIYLILAAQFESFTDPFIIMLTVPLAIAGAVLSLWMFNQTLNIFSQIGIIMLVGLVTKNGILIVEFANEKRKEGMNKVEAAIEASALRLRPILMTSLVTAFGALPIAMGLGAAAKSRIPLGVVIVGGIMFSLVLTLFVIPAMYSFMSRFKAVDNSAYEDQPYPQPLPLPEPEKPRKRKSEELHGEEV</sequence>
<feature type="transmembrane region" description="Helical" evidence="2">
    <location>
        <begin position="862"/>
        <end position="880"/>
    </location>
</feature>
<dbReference type="GO" id="GO:0042910">
    <property type="term" value="F:xenobiotic transmembrane transporter activity"/>
    <property type="evidence" value="ECO:0007669"/>
    <property type="project" value="TreeGrafter"/>
</dbReference>
<feature type="transmembrane region" description="Helical" evidence="2">
    <location>
        <begin position="887"/>
        <end position="907"/>
    </location>
</feature>
<feature type="compositionally biased region" description="Basic and acidic residues" evidence="1">
    <location>
        <begin position="1040"/>
        <end position="1057"/>
    </location>
</feature>
<dbReference type="PRINTS" id="PR00702">
    <property type="entry name" value="ACRIFLAVINRP"/>
</dbReference>
<dbReference type="SUPFAM" id="SSF82866">
    <property type="entry name" value="Multidrug efflux transporter AcrB transmembrane domain"/>
    <property type="match status" value="2"/>
</dbReference>
<feature type="transmembrane region" description="Helical" evidence="2">
    <location>
        <begin position="463"/>
        <end position="487"/>
    </location>
</feature>
<proteinExistence type="predicted"/>
<name>A0A7K0EJI0_9BACT</name>
<gene>
    <name evidence="3" type="ORF">GJJ30_11555</name>
</gene>
<dbReference type="PANTHER" id="PTHR32063:SF28">
    <property type="entry name" value="BLR2861 PROTEIN"/>
    <property type="match status" value="1"/>
</dbReference>
<evidence type="ECO:0000313" key="3">
    <source>
        <dbReference type="EMBL" id="MRS61925.1"/>
    </source>
</evidence>